<protein>
    <submittedName>
        <fullName evidence="1">Uncharacterized protein</fullName>
    </submittedName>
</protein>
<sequence length="53" mass="6175">MLRSKINLFQKLDIHSAMPVLHAAYFTIRLDSEIFTLRNTNLVSCGLFHKITR</sequence>
<dbReference type="AlphaFoldDB" id="A0A2P2JF15"/>
<proteinExistence type="predicted"/>
<accession>A0A2P2JF15</accession>
<reference evidence="1" key="1">
    <citation type="submission" date="2018-02" db="EMBL/GenBank/DDBJ databases">
        <title>Rhizophora mucronata_Transcriptome.</title>
        <authorList>
            <person name="Meera S.P."/>
            <person name="Sreeshan A."/>
            <person name="Augustine A."/>
        </authorList>
    </citation>
    <scope>NUCLEOTIDE SEQUENCE</scope>
    <source>
        <tissue evidence="1">Leaf</tissue>
    </source>
</reference>
<dbReference type="EMBL" id="GGEC01011582">
    <property type="protein sequence ID" value="MBW92065.1"/>
    <property type="molecule type" value="Transcribed_RNA"/>
</dbReference>
<name>A0A2P2JF15_RHIMU</name>
<organism evidence="1">
    <name type="scientific">Rhizophora mucronata</name>
    <name type="common">Asiatic mangrove</name>
    <dbReference type="NCBI Taxonomy" id="61149"/>
    <lineage>
        <taxon>Eukaryota</taxon>
        <taxon>Viridiplantae</taxon>
        <taxon>Streptophyta</taxon>
        <taxon>Embryophyta</taxon>
        <taxon>Tracheophyta</taxon>
        <taxon>Spermatophyta</taxon>
        <taxon>Magnoliopsida</taxon>
        <taxon>eudicotyledons</taxon>
        <taxon>Gunneridae</taxon>
        <taxon>Pentapetalae</taxon>
        <taxon>rosids</taxon>
        <taxon>fabids</taxon>
        <taxon>Malpighiales</taxon>
        <taxon>Rhizophoraceae</taxon>
        <taxon>Rhizophora</taxon>
    </lineage>
</organism>
<evidence type="ECO:0000313" key="1">
    <source>
        <dbReference type="EMBL" id="MBW92065.1"/>
    </source>
</evidence>